<gene>
    <name evidence="8" type="ORF">ElP_64250</name>
</gene>
<feature type="domain" description="Thioredoxin" evidence="7">
    <location>
        <begin position="157"/>
        <end position="322"/>
    </location>
</feature>
<proteinExistence type="inferred from homology"/>
<feature type="signal peptide" evidence="6">
    <location>
        <begin position="1"/>
        <end position="25"/>
    </location>
</feature>
<dbReference type="SUPFAM" id="SSF52833">
    <property type="entry name" value="Thioredoxin-like"/>
    <property type="match status" value="1"/>
</dbReference>
<dbReference type="Proteomes" id="UP000317835">
    <property type="component" value="Chromosome"/>
</dbReference>
<dbReference type="Gene3D" id="3.40.30.10">
    <property type="entry name" value="Glutaredoxin"/>
    <property type="match status" value="1"/>
</dbReference>
<organism evidence="8 9">
    <name type="scientific">Tautonia plasticadhaerens</name>
    <dbReference type="NCBI Taxonomy" id="2527974"/>
    <lineage>
        <taxon>Bacteria</taxon>
        <taxon>Pseudomonadati</taxon>
        <taxon>Planctomycetota</taxon>
        <taxon>Planctomycetia</taxon>
        <taxon>Isosphaerales</taxon>
        <taxon>Isosphaeraceae</taxon>
        <taxon>Tautonia</taxon>
    </lineage>
</organism>
<keyword evidence="2 3" id="KW-0186">Copper</keyword>
<dbReference type="PANTHER" id="PTHR12151">
    <property type="entry name" value="ELECTRON TRANSPORT PROTIN SCO1/SENC FAMILY MEMBER"/>
    <property type="match status" value="1"/>
</dbReference>
<dbReference type="KEGG" id="tpla:ElP_64250"/>
<keyword evidence="4" id="KW-1015">Disulfide bond</keyword>
<dbReference type="InterPro" id="IPR021647">
    <property type="entry name" value="CusF_Ec"/>
</dbReference>
<dbReference type="CDD" id="cd02968">
    <property type="entry name" value="SCO"/>
    <property type="match status" value="1"/>
</dbReference>
<feature type="binding site" evidence="3">
    <location>
        <position position="201"/>
    </location>
    <ligand>
        <name>Cu cation</name>
        <dbReference type="ChEBI" id="CHEBI:23378"/>
    </ligand>
</feature>
<comment type="similarity">
    <text evidence="1">Belongs to the SCO1/2 family.</text>
</comment>
<name>A0A518HC99_9BACT</name>
<dbReference type="InterPro" id="IPR036249">
    <property type="entry name" value="Thioredoxin-like_sf"/>
</dbReference>
<accession>A0A518HC99</accession>
<feature type="chain" id="PRO_5022148453" description="Thioredoxin domain-containing protein" evidence="6">
    <location>
        <begin position="26"/>
        <end position="333"/>
    </location>
</feature>
<keyword evidence="3" id="KW-0479">Metal-binding</keyword>
<keyword evidence="9" id="KW-1185">Reference proteome</keyword>
<evidence type="ECO:0000313" key="9">
    <source>
        <dbReference type="Proteomes" id="UP000317835"/>
    </source>
</evidence>
<dbReference type="InterPro" id="IPR003782">
    <property type="entry name" value="SCO1/SenC"/>
</dbReference>
<feature type="binding site" evidence="3">
    <location>
        <position position="195"/>
    </location>
    <ligand>
        <name>Cu cation</name>
        <dbReference type="ChEBI" id="CHEBI:23378"/>
    </ligand>
</feature>
<dbReference type="Pfam" id="PF02630">
    <property type="entry name" value="SCO1-SenC"/>
    <property type="match status" value="1"/>
</dbReference>
<sequence precursor="true">MPTLPSPRTLLASSLVALVIVPACEGPAPDPGPGKEAPGPAGASPRPDSAQAPPAGPSTYTLEGVVRLTDRDDGVVSIDHEEIPGLMPAMLMDFRLEDPSLLDDVVVDDEVVGTLEVDRDGSGRVIRMEMVDLVVSRPAPPRPATAPSALPPLLPELMPGQPVPDFEMTTQDGESMRLSDLRGKVVVLTFIFTRCPQPEFCPLMDRKFGTLAARVSRSPDRAGRVRLLSVSFDPEHDTPGVLAEHARRVGAGPPLWTFAVASHEELAKVAQPLGLSYAPMTDQIRHTLSTAVIAPDGTLSRLEKGNGWGAGDLDGEIRSLLGDPGDSPAKLNK</sequence>
<keyword evidence="6" id="KW-0732">Signal</keyword>
<evidence type="ECO:0000259" key="7">
    <source>
        <dbReference type="PROSITE" id="PS51352"/>
    </source>
</evidence>
<protein>
    <recommendedName>
        <fullName evidence="7">Thioredoxin domain-containing protein</fullName>
    </recommendedName>
</protein>
<dbReference type="PANTHER" id="PTHR12151:SF25">
    <property type="entry name" value="LINALOOL DEHYDRATASE_ISOMERASE DOMAIN-CONTAINING PROTEIN"/>
    <property type="match status" value="1"/>
</dbReference>
<dbReference type="PROSITE" id="PS51352">
    <property type="entry name" value="THIOREDOXIN_2"/>
    <property type="match status" value="1"/>
</dbReference>
<evidence type="ECO:0000256" key="3">
    <source>
        <dbReference type="PIRSR" id="PIRSR603782-1"/>
    </source>
</evidence>
<evidence type="ECO:0000256" key="2">
    <source>
        <dbReference type="ARBA" id="ARBA00023008"/>
    </source>
</evidence>
<evidence type="ECO:0000256" key="4">
    <source>
        <dbReference type="PIRSR" id="PIRSR603782-2"/>
    </source>
</evidence>
<dbReference type="InterPro" id="IPR042230">
    <property type="entry name" value="CusF_sf"/>
</dbReference>
<evidence type="ECO:0000256" key="6">
    <source>
        <dbReference type="SAM" id="SignalP"/>
    </source>
</evidence>
<dbReference type="AlphaFoldDB" id="A0A518HC99"/>
<reference evidence="8 9" key="1">
    <citation type="submission" date="2019-02" db="EMBL/GenBank/DDBJ databases">
        <title>Deep-cultivation of Planctomycetes and their phenomic and genomic characterization uncovers novel biology.</title>
        <authorList>
            <person name="Wiegand S."/>
            <person name="Jogler M."/>
            <person name="Boedeker C."/>
            <person name="Pinto D."/>
            <person name="Vollmers J."/>
            <person name="Rivas-Marin E."/>
            <person name="Kohn T."/>
            <person name="Peeters S.H."/>
            <person name="Heuer A."/>
            <person name="Rast P."/>
            <person name="Oberbeckmann S."/>
            <person name="Bunk B."/>
            <person name="Jeske O."/>
            <person name="Meyerdierks A."/>
            <person name="Storesund J.E."/>
            <person name="Kallscheuer N."/>
            <person name="Luecker S."/>
            <person name="Lage O.M."/>
            <person name="Pohl T."/>
            <person name="Merkel B.J."/>
            <person name="Hornburger P."/>
            <person name="Mueller R.-W."/>
            <person name="Bruemmer F."/>
            <person name="Labrenz M."/>
            <person name="Spormann A.M."/>
            <person name="Op den Camp H."/>
            <person name="Overmann J."/>
            <person name="Amann R."/>
            <person name="Jetten M.S.M."/>
            <person name="Mascher T."/>
            <person name="Medema M.H."/>
            <person name="Devos D.P."/>
            <person name="Kaster A.-K."/>
            <person name="Ovreas L."/>
            <person name="Rohde M."/>
            <person name="Galperin M.Y."/>
            <person name="Jogler C."/>
        </authorList>
    </citation>
    <scope>NUCLEOTIDE SEQUENCE [LARGE SCALE GENOMIC DNA]</scope>
    <source>
        <strain evidence="8 9">ElP</strain>
    </source>
</reference>
<feature type="region of interest" description="Disordered" evidence="5">
    <location>
        <begin position="23"/>
        <end position="60"/>
    </location>
</feature>
<dbReference type="InterPro" id="IPR013766">
    <property type="entry name" value="Thioredoxin_domain"/>
</dbReference>
<dbReference type="GO" id="GO:0046872">
    <property type="term" value="F:metal ion binding"/>
    <property type="evidence" value="ECO:0007669"/>
    <property type="project" value="UniProtKB-KW"/>
</dbReference>
<evidence type="ECO:0000256" key="5">
    <source>
        <dbReference type="SAM" id="MobiDB-lite"/>
    </source>
</evidence>
<feature type="disulfide bond" description="Redox-active" evidence="4">
    <location>
        <begin position="195"/>
        <end position="201"/>
    </location>
</feature>
<evidence type="ECO:0000256" key="1">
    <source>
        <dbReference type="ARBA" id="ARBA00010996"/>
    </source>
</evidence>
<dbReference type="Pfam" id="PF11604">
    <property type="entry name" value="CusF_Ec"/>
    <property type="match status" value="1"/>
</dbReference>
<dbReference type="Gene3D" id="2.40.50.320">
    <property type="entry name" value="Copper binding periplasmic protein CusF"/>
    <property type="match status" value="1"/>
</dbReference>
<dbReference type="EMBL" id="CP036426">
    <property type="protein sequence ID" value="QDV38470.1"/>
    <property type="molecule type" value="Genomic_DNA"/>
</dbReference>
<evidence type="ECO:0000313" key="8">
    <source>
        <dbReference type="EMBL" id="QDV38470.1"/>
    </source>
</evidence>
<feature type="compositionally biased region" description="Low complexity" evidence="5">
    <location>
        <begin position="34"/>
        <end position="45"/>
    </location>
</feature>
<feature type="binding site" evidence="3">
    <location>
        <position position="286"/>
    </location>
    <ligand>
        <name>Cu cation</name>
        <dbReference type="ChEBI" id="CHEBI:23378"/>
    </ligand>
</feature>